<evidence type="ECO:0000313" key="2">
    <source>
        <dbReference type="Proteomes" id="UP000288805"/>
    </source>
</evidence>
<sequence>MSRITYDLDEAQMIMLFPMSLSGVAQFEARRGGLLTALASRPPPQPMPPHLGWTFTVLTIKIRVVNLGQPSVTTNPLPAHTTHSVSPPSSGIHHMDFVQDNVIHMLSWDDGLSEMIVPNDGYEIVMTRSGRIAQLHLQLLDHLVSPVRPIGQWLYLNVCPLATIVALDFAPSDFGPSTQTAGAIPSSLHQKVKFIHDGQDFCRDFVAMSFDQHSSTLVLDMMRGMSFLLGFGGLEIQPRVEEMGVKDSTMDELQHMLHQMQMGDETLAYMIDGVVPHDEYHDEMDMLDSVFDDVSLLAPYSPTSQILDIDDETTQHDSNEKATPISHYQQAATTLFHDMMHRDVEVYVDDMIVKSHDRADICSSREILLRIRKFKLRLNPKKCIFGVSSGKLLGYMVSERGIEVILIRLESYLTCLPKTEKESRFSRQIVVYQSLHYQIDRYIRPLILYLSVSDIALGCMLAQLDDSRSKLSTI</sequence>
<dbReference type="PANTHER" id="PTHR24559:SF457">
    <property type="entry name" value="RNA-DIRECTED DNA POLYMERASE HOMOLOG"/>
    <property type="match status" value="1"/>
</dbReference>
<protein>
    <recommendedName>
        <fullName evidence="3">Reverse transcriptase domain-containing protein</fullName>
    </recommendedName>
</protein>
<evidence type="ECO:0008006" key="3">
    <source>
        <dbReference type="Google" id="ProtNLM"/>
    </source>
</evidence>
<gene>
    <name evidence="1" type="ORF">CK203_037949</name>
</gene>
<dbReference type="InterPro" id="IPR053134">
    <property type="entry name" value="RNA-dir_DNA_polymerase"/>
</dbReference>
<comment type="caution">
    <text evidence="1">The sequence shown here is derived from an EMBL/GenBank/DDBJ whole genome shotgun (WGS) entry which is preliminary data.</text>
</comment>
<accession>A0A438HNS7</accession>
<dbReference type="AlphaFoldDB" id="A0A438HNS7"/>
<dbReference type="PANTHER" id="PTHR24559">
    <property type="entry name" value="TRANSPOSON TY3-I GAG-POL POLYPROTEIN"/>
    <property type="match status" value="1"/>
</dbReference>
<dbReference type="InterPro" id="IPR043128">
    <property type="entry name" value="Rev_trsase/Diguanyl_cyclase"/>
</dbReference>
<dbReference type="SUPFAM" id="SSF56672">
    <property type="entry name" value="DNA/RNA polymerases"/>
    <property type="match status" value="1"/>
</dbReference>
<dbReference type="Proteomes" id="UP000288805">
    <property type="component" value="Unassembled WGS sequence"/>
</dbReference>
<evidence type="ECO:0000313" key="1">
    <source>
        <dbReference type="EMBL" id="RVW86098.1"/>
    </source>
</evidence>
<dbReference type="InterPro" id="IPR043502">
    <property type="entry name" value="DNA/RNA_pol_sf"/>
</dbReference>
<name>A0A438HNS7_VITVI</name>
<reference evidence="1 2" key="1">
    <citation type="journal article" date="2018" name="PLoS Genet.">
        <title>Population sequencing reveals clonal diversity and ancestral inbreeding in the grapevine cultivar Chardonnay.</title>
        <authorList>
            <person name="Roach M.J."/>
            <person name="Johnson D.L."/>
            <person name="Bohlmann J."/>
            <person name="van Vuuren H.J."/>
            <person name="Jones S.J."/>
            <person name="Pretorius I.S."/>
            <person name="Schmidt S.A."/>
            <person name="Borneman A.R."/>
        </authorList>
    </citation>
    <scope>NUCLEOTIDE SEQUENCE [LARGE SCALE GENOMIC DNA]</scope>
    <source>
        <strain evidence="2">cv. Chardonnay</strain>
        <tissue evidence="1">Leaf</tissue>
    </source>
</reference>
<organism evidence="1 2">
    <name type="scientific">Vitis vinifera</name>
    <name type="common">Grape</name>
    <dbReference type="NCBI Taxonomy" id="29760"/>
    <lineage>
        <taxon>Eukaryota</taxon>
        <taxon>Viridiplantae</taxon>
        <taxon>Streptophyta</taxon>
        <taxon>Embryophyta</taxon>
        <taxon>Tracheophyta</taxon>
        <taxon>Spermatophyta</taxon>
        <taxon>Magnoliopsida</taxon>
        <taxon>eudicotyledons</taxon>
        <taxon>Gunneridae</taxon>
        <taxon>Pentapetalae</taxon>
        <taxon>rosids</taxon>
        <taxon>Vitales</taxon>
        <taxon>Vitaceae</taxon>
        <taxon>Viteae</taxon>
        <taxon>Vitis</taxon>
    </lineage>
</organism>
<proteinExistence type="predicted"/>
<dbReference type="Gene3D" id="3.30.70.270">
    <property type="match status" value="1"/>
</dbReference>
<dbReference type="EMBL" id="QGNW01000197">
    <property type="protein sequence ID" value="RVW86098.1"/>
    <property type="molecule type" value="Genomic_DNA"/>
</dbReference>